<protein>
    <recommendedName>
        <fullName evidence="2">histidine kinase</fullName>
        <ecNumber evidence="2">2.7.13.3</ecNumber>
    </recommendedName>
</protein>
<dbReference type="InterPro" id="IPR000014">
    <property type="entry name" value="PAS"/>
</dbReference>
<dbReference type="EMBL" id="WTVQ01000017">
    <property type="protein sequence ID" value="NMG75400.1"/>
    <property type="molecule type" value="Genomic_DNA"/>
</dbReference>
<evidence type="ECO:0000256" key="2">
    <source>
        <dbReference type="ARBA" id="ARBA00012438"/>
    </source>
</evidence>
<comment type="caution">
    <text evidence="8">The sequence shown here is derived from an EMBL/GenBank/DDBJ whole genome shotgun (WGS) entry which is preliminary data.</text>
</comment>
<dbReference type="PROSITE" id="PS50113">
    <property type="entry name" value="PAC"/>
    <property type="match status" value="2"/>
</dbReference>
<dbReference type="Gene3D" id="3.30.450.20">
    <property type="entry name" value="PAS domain"/>
    <property type="match status" value="3"/>
</dbReference>
<dbReference type="CDD" id="cd00130">
    <property type="entry name" value="PAS"/>
    <property type="match status" value="3"/>
</dbReference>
<keyword evidence="9" id="KW-1185">Reference proteome</keyword>
<dbReference type="InterPro" id="IPR035965">
    <property type="entry name" value="PAS-like_dom_sf"/>
</dbReference>
<name>A0ABX1QEA9_9RHOO</name>
<gene>
    <name evidence="8" type="ORF">GPA25_11590</name>
</gene>
<evidence type="ECO:0000313" key="8">
    <source>
        <dbReference type="EMBL" id="NMG75400.1"/>
    </source>
</evidence>
<accession>A0ABX1QEA9</accession>
<feature type="domain" description="PAC" evidence="7">
    <location>
        <begin position="238"/>
        <end position="290"/>
    </location>
</feature>
<dbReference type="NCBIfam" id="TIGR00229">
    <property type="entry name" value="sensory_box"/>
    <property type="match status" value="2"/>
</dbReference>
<keyword evidence="5" id="KW-0418">Kinase</keyword>
<feature type="domain" description="PAS" evidence="6">
    <location>
        <begin position="3"/>
        <end position="78"/>
    </location>
</feature>
<keyword evidence="3" id="KW-0597">Phosphoprotein</keyword>
<dbReference type="Gene3D" id="2.10.70.100">
    <property type="match status" value="1"/>
</dbReference>
<dbReference type="InterPro" id="IPR013655">
    <property type="entry name" value="PAS_fold_3"/>
</dbReference>
<evidence type="ECO:0000256" key="5">
    <source>
        <dbReference type="ARBA" id="ARBA00022777"/>
    </source>
</evidence>
<dbReference type="EC" id="2.7.13.3" evidence="2"/>
<comment type="catalytic activity">
    <reaction evidence="1">
        <text>ATP + protein L-histidine = ADP + protein N-phospho-L-histidine.</text>
        <dbReference type="EC" id="2.7.13.3"/>
    </reaction>
</comment>
<dbReference type="Proteomes" id="UP000648984">
    <property type="component" value="Unassembled WGS sequence"/>
</dbReference>
<dbReference type="Pfam" id="PF08447">
    <property type="entry name" value="PAS_3"/>
    <property type="match status" value="3"/>
</dbReference>
<dbReference type="PROSITE" id="PS50112">
    <property type="entry name" value="PAS"/>
    <property type="match status" value="2"/>
</dbReference>
<dbReference type="PANTHER" id="PTHR43304">
    <property type="entry name" value="PHYTOCHROME-LIKE PROTEIN CPH1"/>
    <property type="match status" value="1"/>
</dbReference>
<evidence type="ECO:0000256" key="4">
    <source>
        <dbReference type="ARBA" id="ARBA00022679"/>
    </source>
</evidence>
<proteinExistence type="predicted"/>
<dbReference type="InterPro" id="IPR052162">
    <property type="entry name" value="Sensor_kinase/Photoreceptor"/>
</dbReference>
<dbReference type="PANTHER" id="PTHR43304:SF1">
    <property type="entry name" value="PAC DOMAIN-CONTAINING PROTEIN"/>
    <property type="match status" value="1"/>
</dbReference>
<dbReference type="InterPro" id="IPR000700">
    <property type="entry name" value="PAS-assoc_C"/>
</dbReference>
<dbReference type="SMART" id="SM00091">
    <property type="entry name" value="PAS"/>
    <property type="match status" value="3"/>
</dbReference>
<keyword evidence="4" id="KW-0808">Transferase</keyword>
<organism evidence="8 9">
    <name type="scientific">Aromatoleum diolicum</name>
    <dbReference type="NCBI Taxonomy" id="75796"/>
    <lineage>
        <taxon>Bacteria</taxon>
        <taxon>Pseudomonadati</taxon>
        <taxon>Pseudomonadota</taxon>
        <taxon>Betaproteobacteria</taxon>
        <taxon>Rhodocyclales</taxon>
        <taxon>Rhodocyclaceae</taxon>
        <taxon>Aromatoleum</taxon>
    </lineage>
</organism>
<evidence type="ECO:0000259" key="7">
    <source>
        <dbReference type="PROSITE" id="PS50113"/>
    </source>
</evidence>
<sequence>MFASDAVLHALERAAAAVPGGVGIFDAEGGHLIPLGSNGFTSMLGYPKEYLAAMDAAALRSLVHQDDRTRLEALIQRVSALRNGDSAGATLQLRHADGGWRAVRLQVAVFTRDAADRPAAILGTVITADAAGETDAPSVLAGVLEQAPESLIERRHLEQALREQAERFALIVRSARLGWWTYEFGTGVLSWSDESRHLFAWPAESQPTYKGFLATVHALDRPRVTLLFERAVEVGGRFEVEFRILLPGGEERWVRASAECHCDDFENPLSLFGVMIDITPSKRAEAALRESEERFRQLAETISEIFWVLDPVRHKWLYVSPAYRRLFGLREDQSGDQPDPEKWLRAVHPDDRERVGQVLAGKVASGRFDHEYRVRTPRGTRRMRDRGVVSRDSSGRVMRVLGVTEDVTDQARR</sequence>
<reference evidence="8 9" key="1">
    <citation type="submission" date="2019-12" db="EMBL/GenBank/DDBJ databases">
        <title>Comparative genomics gives insights into the taxonomy of the Azoarcus-Aromatoleum group and reveals separate origins of nif in the plant-associated Azoarcus and non-plant-associated Aromatoleum sub-groups.</title>
        <authorList>
            <person name="Lafos M."/>
            <person name="Maluk M."/>
            <person name="Batista M."/>
            <person name="Junghare M."/>
            <person name="Carmona M."/>
            <person name="Faoro H."/>
            <person name="Cruz L.M."/>
            <person name="Battistoni F."/>
            <person name="De Souza E."/>
            <person name="Pedrosa F."/>
            <person name="Chen W.-M."/>
            <person name="Poole P.S."/>
            <person name="Dixon R.A."/>
            <person name="James E.K."/>
        </authorList>
    </citation>
    <scope>NUCLEOTIDE SEQUENCE [LARGE SCALE GENOMIC DNA]</scope>
    <source>
        <strain evidence="8 9">22Lin</strain>
    </source>
</reference>
<evidence type="ECO:0000259" key="6">
    <source>
        <dbReference type="PROSITE" id="PS50112"/>
    </source>
</evidence>
<dbReference type="SMART" id="SM00086">
    <property type="entry name" value="PAC"/>
    <property type="match status" value="3"/>
</dbReference>
<evidence type="ECO:0000256" key="1">
    <source>
        <dbReference type="ARBA" id="ARBA00000085"/>
    </source>
</evidence>
<dbReference type="InterPro" id="IPR001610">
    <property type="entry name" value="PAC"/>
</dbReference>
<feature type="domain" description="PAC" evidence="7">
    <location>
        <begin position="368"/>
        <end position="413"/>
    </location>
</feature>
<evidence type="ECO:0000313" key="9">
    <source>
        <dbReference type="Proteomes" id="UP000648984"/>
    </source>
</evidence>
<evidence type="ECO:0000256" key="3">
    <source>
        <dbReference type="ARBA" id="ARBA00022553"/>
    </source>
</evidence>
<dbReference type="SUPFAM" id="SSF55785">
    <property type="entry name" value="PYP-like sensor domain (PAS domain)"/>
    <property type="match status" value="3"/>
</dbReference>
<feature type="domain" description="PAS" evidence="6">
    <location>
        <begin position="291"/>
        <end position="366"/>
    </location>
</feature>